<dbReference type="AlphaFoldDB" id="A0A9P6XS78"/>
<sequence length="96" mass="10461">MTAAELLQDGATAPAAKEEDVDEDAYAFGKPFVYLAPLVAMRFRPGVARTSAAGRNRSARYRRSRFAPSAPADWTTSSAPLPRPPARTPRRTPSRD</sequence>
<feature type="compositionally biased region" description="Low complexity" evidence="1">
    <location>
        <begin position="66"/>
        <end position="80"/>
    </location>
</feature>
<organism evidence="2 3">
    <name type="scientific">Rhizopus delemar</name>
    <dbReference type="NCBI Taxonomy" id="936053"/>
    <lineage>
        <taxon>Eukaryota</taxon>
        <taxon>Fungi</taxon>
        <taxon>Fungi incertae sedis</taxon>
        <taxon>Mucoromycota</taxon>
        <taxon>Mucoromycotina</taxon>
        <taxon>Mucoromycetes</taxon>
        <taxon>Mucorales</taxon>
        <taxon>Mucorineae</taxon>
        <taxon>Rhizopodaceae</taxon>
        <taxon>Rhizopus</taxon>
    </lineage>
</organism>
<evidence type="ECO:0000256" key="1">
    <source>
        <dbReference type="SAM" id="MobiDB-lite"/>
    </source>
</evidence>
<evidence type="ECO:0000313" key="3">
    <source>
        <dbReference type="Proteomes" id="UP000740926"/>
    </source>
</evidence>
<keyword evidence="3" id="KW-1185">Reference proteome</keyword>
<name>A0A9P6XS78_9FUNG</name>
<dbReference type="EMBL" id="JAANIU010010952">
    <property type="protein sequence ID" value="KAG1531391.1"/>
    <property type="molecule type" value="Genomic_DNA"/>
</dbReference>
<protein>
    <submittedName>
        <fullName evidence="2">Uncharacterized protein</fullName>
    </submittedName>
</protein>
<proteinExistence type="predicted"/>
<accession>A0A9P6XS78</accession>
<comment type="caution">
    <text evidence="2">The sequence shown here is derived from an EMBL/GenBank/DDBJ whole genome shotgun (WGS) entry which is preliminary data.</text>
</comment>
<feature type="region of interest" description="Disordered" evidence="1">
    <location>
        <begin position="47"/>
        <end position="96"/>
    </location>
</feature>
<gene>
    <name evidence="2" type="ORF">G6F50_016720</name>
</gene>
<feature type="region of interest" description="Disordered" evidence="1">
    <location>
        <begin position="1"/>
        <end position="21"/>
    </location>
</feature>
<dbReference type="Proteomes" id="UP000740926">
    <property type="component" value="Unassembled WGS sequence"/>
</dbReference>
<reference evidence="2 3" key="1">
    <citation type="journal article" date="2020" name="Microb. Genom.">
        <title>Genetic diversity of clinical and environmental Mucorales isolates obtained from an investigation of mucormycosis cases among solid organ transplant recipients.</title>
        <authorList>
            <person name="Nguyen M.H."/>
            <person name="Kaul D."/>
            <person name="Muto C."/>
            <person name="Cheng S.J."/>
            <person name="Richter R.A."/>
            <person name="Bruno V.M."/>
            <person name="Liu G."/>
            <person name="Beyhan S."/>
            <person name="Sundermann A.J."/>
            <person name="Mounaud S."/>
            <person name="Pasculle A.W."/>
            <person name="Nierman W.C."/>
            <person name="Driscoll E."/>
            <person name="Cumbie R."/>
            <person name="Clancy C.J."/>
            <person name="Dupont C.L."/>
        </authorList>
    </citation>
    <scope>NUCLEOTIDE SEQUENCE [LARGE SCALE GENOMIC DNA]</scope>
    <source>
        <strain evidence="2 3">GL24</strain>
    </source>
</reference>
<evidence type="ECO:0000313" key="2">
    <source>
        <dbReference type="EMBL" id="KAG1531391.1"/>
    </source>
</evidence>